<proteinExistence type="predicted"/>
<evidence type="ECO:0000313" key="3">
    <source>
        <dbReference type="Proteomes" id="UP000292362"/>
    </source>
</evidence>
<feature type="signal peptide" evidence="1">
    <location>
        <begin position="1"/>
        <end position="19"/>
    </location>
</feature>
<evidence type="ECO:0000313" key="2">
    <source>
        <dbReference type="EMBL" id="TBU03779.1"/>
    </source>
</evidence>
<evidence type="ECO:0000256" key="1">
    <source>
        <dbReference type="SAM" id="SignalP"/>
    </source>
</evidence>
<sequence>MRNLLEVFFFLNVIPLLWLLSHFNCTSVENNEHSRCHSSNTITASTSERYTQDILVEQPCSLRVSMDLENQVVDDDCVEVLTESENGVIILSSSDDENDNAINATCKNASICNEIQTTNKQIKRIYPYCTDEIHPSKKKFSESSRKDNCSLPLRNSKCKEIPKQDVSCINKYRLTEKDYEDNPSLEYYSYEEKGAPVALLRSEKQLQSTNSCSHTNAARNEKSIESKITKKSKSLSSIETLKETILLLSEPEKYGHKLKDSSLKEKYLEFIIDTKGKTYTLFNDSEDNMIGFTDIRTFITSDFYINIDLMQENLTYYFSFINNVAKNEQKYWEKLEEETDKMHELKDEIINCIEKINFCNHQSNLFAFFPGLIHIKHFIKNIILNDNQLVKNSCLWIILLKFVQSLSYIPVNEIYKKNRFGESESTLSEEYKTFNIYEGDEKILEDIKKSYETFDVIAKYIFLRTKFFSESTQMLNFIGKCLKFNNMDFHISLGINLDLDRVITDSIFRLSPDVIKLFVLQIEKQNFLDLDDEEFLPSVSFFFECIFEGLVDLKSEDITDFKHICKGIILAYLDFFENEAQQSDFSDCKNITFLRRINSNLRGLFRVYDLKDTDPKYIELTKMMKFAEALCVFYNYYIKVGLNSQVYSEKYIKTYDTCCSTRMEYILGFNGW</sequence>
<organism evidence="2 3">
    <name type="scientific">Hamiltosporidium tvaerminnensis</name>
    <dbReference type="NCBI Taxonomy" id="1176355"/>
    <lineage>
        <taxon>Eukaryota</taxon>
        <taxon>Fungi</taxon>
        <taxon>Fungi incertae sedis</taxon>
        <taxon>Microsporidia</taxon>
        <taxon>Dubosqiidae</taxon>
        <taxon>Hamiltosporidium</taxon>
    </lineage>
</organism>
<name>A0A4Q9L7U8_9MICR</name>
<comment type="caution">
    <text evidence="2">The sequence shown here is derived from an EMBL/GenBank/DDBJ whole genome shotgun (WGS) entry which is preliminary data.</text>
</comment>
<reference evidence="2 3" key="1">
    <citation type="submission" date="2017-12" db="EMBL/GenBank/DDBJ databases">
        <authorList>
            <person name="Pombert J.-F."/>
            <person name="Haag K.L."/>
            <person name="Ebert D."/>
        </authorList>
    </citation>
    <scope>NUCLEOTIDE SEQUENCE [LARGE SCALE GENOMIC DNA]</scope>
    <source>
        <strain evidence="2">FI-OER-3-3</strain>
    </source>
</reference>
<keyword evidence="1" id="KW-0732">Signal</keyword>
<protein>
    <submittedName>
        <fullName evidence="2">Uncharacterized protein</fullName>
    </submittedName>
</protein>
<dbReference type="Proteomes" id="UP000292362">
    <property type="component" value="Unassembled WGS sequence"/>
</dbReference>
<dbReference type="VEuPathDB" id="MicrosporidiaDB:CWI37_0234p0010"/>
<dbReference type="AlphaFoldDB" id="A0A4Q9L7U8"/>
<dbReference type="EMBL" id="PITJ01000234">
    <property type="protein sequence ID" value="TBU03779.1"/>
    <property type="molecule type" value="Genomic_DNA"/>
</dbReference>
<feature type="chain" id="PRO_5020746583" evidence="1">
    <location>
        <begin position="20"/>
        <end position="672"/>
    </location>
</feature>
<accession>A0A4Q9L7U8</accession>
<gene>
    <name evidence="2" type="ORF">CWI37_0234p0010</name>
</gene>